<dbReference type="GO" id="GO:0016020">
    <property type="term" value="C:membrane"/>
    <property type="evidence" value="ECO:0007669"/>
    <property type="project" value="UniProtKB-SubCell"/>
</dbReference>
<dbReference type="AlphaFoldDB" id="A0A0G3XJ14"/>
<sequence>MTATTTETPPARTEPARTLPAKPGPVLGMLLAVYIFNFLDRQILSILAAPIQADLQLSDTQMGLLGGIAFALLYSTLAVPLAWLADRTSRSWVITVSLVLWSGFTAICGLAGGFWHIFLARLGVGIGEAGGVAPSYAIIGDYFPSSKRAFALSIYSLGIPLGSALGVMAGGYIAATVDWRVAFVVVGLLGVLLAPLFKLVVKDVPRAPVATGEAPKFRAIAGLLARKPAFWLLSFGAASGSMLGYGVAFWLPSLLQRSFGLDLVQTSQFFGGVLLIGGVAGVLLGGWLGDKLGRRDRAWYAWLPTLAYLCAIPFYAGGIVSGSVALAFVLFLIPQAFAYIWLGPVLSAVQHLVAPAERATASSLFLLINNLIGLGGGIYALGALSDALKPVYGDEALRWSMLFALALYGLAALFMGLAGRQLRKGWVEDV</sequence>
<dbReference type="InterPro" id="IPR020846">
    <property type="entry name" value="MFS_dom"/>
</dbReference>
<dbReference type="GO" id="GO:0022857">
    <property type="term" value="F:transmembrane transporter activity"/>
    <property type="evidence" value="ECO:0007669"/>
    <property type="project" value="InterPro"/>
</dbReference>
<evidence type="ECO:0000256" key="5">
    <source>
        <dbReference type="ARBA" id="ARBA00023136"/>
    </source>
</evidence>
<keyword evidence="5" id="KW-0472">Membrane</keyword>
<dbReference type="Gene3D" id="1.20.1250.20">
    <property type="entry name" value="MFS general substrate transporter like domains"/>
    <property type="match status" value="2"/>
</dbReference>
<dbReference type="RefSeq" id="WP_047821026.1">
    <property type="nucleotide sequence ID" value="NZ_CP011770.1"/>
</dbReference>
<keyword evidence="3" id="KW-0812">Transmembrane</keyword>
<dbReference type="Pfam" id="PF07690">
    <property type="entry name" value="MFS_1"/>
    <property type="match status" value="1"/>
</dbReference>
<dbReference type="STRING" id="1348774.AB433_11025"/>
<evidence type="ECO:0000313" key="7">
    <source>
        <dbReference type="Proteomes" id="UP000035287"/>
    </source>
</evidence>
<dbReference type="InterPro" id="IPR044770">
    <property type="entry name" value="MFS_spinster-like"/>
</dbReference>
<evidence type="ECO:0000256" key="1">
    <source>
        <dbReference type="ARBA" id="ARBA00004141"/>
    </source>
</evidence>
<evidence type="ECO:0000256" key="3">
    <source>
        <dbReference type="ARBA" id="ARBA00022692"/>
    </source>
</evidence>
<dbReference type="Proteomes" id="UP000035287">
    <property type="component" value="Chromosome"/>
</dbReference>
<name>A0A0G3XJ14_9SPHN</name>
<proteinExistence type="predicted"/>
<dbReference type="OrthoDB" id="7400989at2"/>
<comment type="subcellular location">
    <subcellularLocation>
        <location evidence="1">Membrane</location>
        <topology evidence="1">Multi-pass membrane protein</topology>
    </subcellularLocation>
</comment>
<protein>
    <submittedName>
        <fullName evidence="6">MFS transporter</fullName>
    </submittedName>
</protein>
<evidence type="ECO:0000256" key="4">
    <source>
        <dbReference type="ARBA" id="ARBA00022989"/>
    </source>
</evidence>
<dbReference type="EMBL" id="CP011770">
    <property type="protein sequence ID" value="AKM10368.1"/>
    <property type="molecule type" value="Genomic_DNA"/>
</dbReference>
<evidence type="ECO:0000313" key="6">
    <source>
        <dbReference type="EMBL" id="AKM10368.1"/>
    </source>
</evidence>
<organism evidence="6 7">
    <name type="scientific">Croceicoccus naphthovorans</name>
    <dbReference type="NCBI Taxonomy" id="1348774"/>
    <lineage>
        <taxon>Bacteria</taxon>
        <taxon>Pseudomonadati</taxon>
        <taxon>Pseudomonadota</taxon>
        <taxon>Alphaproteobacteria</taxon>
        <taxon>Sphingomonadales</taxon>
        <taxon>Erythrobacteraceae</taxon>
        <taxon>Croceicoccus</taxon>
    </lineage>
</organism>
<reference evidence="6 7" key="1">
    <citation type="submission" date="2015-06" db="EMBL/GenBank/DDBJ databases">
        <authorList>
            <person name="Zeng Y."/>
            <person name="Huang Y."/>
        </authorList>
    </citation>
    <scope>NUCLEOTIDE SEQUENCE [LARGE SCALE GENOMIC DNA]</scope>
    <source>
        <strain evidence="6 7">PQ-2</strain>
    </source>
</reference>
<dbReference type="InterPro" id="IPR036259">
    <property type="entry name" value="MFS_trans_sf"/>
</dbReference>
<dbReference type="PANTHER" id="PTHR23505">
    <property type="entry name" value="SPINSTER"/>
    <property type="match status" value="1"/>
</dbReference>
<keyword evidence="7" id="KW-1185">Reference proteome</keyword>
<dbReference type="CDD" id="cd17328">
    <property type="entry name" value="MFS_spinster_like"/>
    <property type="match status" value="1"/>
</dbReference>
<evidence type="ECO:0000256" key="2">
    <source>
        <dbReference type="ARBA" id="ARBA00022448"/>
    </source>
</evidence>
<gene>
    <name evidence="6" type="ORF">AB433_11025</name>
</gene>
<dbReference type="SUPFAM" id="SSF103473">
    <property type="entry name" value="MFS general substrate transporter"/>
    <property type="match status" value="1"/>
</dbReference>
<dbReference type="PATRIC" id="fig|1348774.3.peg.2323"/>
<dbReference type="InterPro" id="IPR011701">
    <property type="entry name" value="MFS"/>
</dbReference>
<keyword evidence="4" id="KW-1133">Transmembrane helix</keyword>
<accession>A0A0G3XJ14</accession>
<dbReference type="PANTHER" id="PTHR23505:SF79">
    <property type="entry name" value="PROTEIN SPINSTER"/>
    <property type="match status" value="1"/>
</dbReference>
<keyword evidence="2" id="KW-0813">Transport</keyword>
<dbReference type="PROSITE" id="PS50850">
    <property type="entry name" value="MFS"/>
    <property type="match status" value="1"/>
</dbReference>
<dbReference type="KEGG" id="cna:AB433_11025"/>